<evidence type="ECO:0000313" key="3">
    <source>
        <dbReference type="Proteomes" id="UP000198287"/>
    </source>
</evidence>
<proteinExistence type="predicted"/>
<feature type="transmembrane region" description="Helical" evidence="1">
    <location>
        <begin position="203"/>
        <end position="224"/>
    </location>
</feature>
<accession>A0A226EBR9</accession>
<organism evidence="2 3">
    <name type="scientific">Folsomia candida</name>
    <name type="common">Springtail</name>
    <dbReference type="NCBI Taxonomy" id="158441"/>
    <lineage>
        <taxon>Eukaryota</taxon>
        <taxon>Metazoa</taxon>
        <taxon>Ecdysozoa</taxon>
        <taxon>Arthropoda</taxon>
        <taxon>Hexapoda</taxon>
        <taxon>Collembola</taxon>
        <taxon>Entomobryomorpha</taxon>
        <taxon>Isotomoidea</taxon>
        <taxon>Isotomidae</taxon>
        <taxon>Proisotominae</taxon>
        <taxon>Folsomia</taxon>
    </lineage>
</organism>
<dbReference type="Proteomes" id="UP000198287">
    <property type="component" value="Unassembled WGS sequence"/>
</dbReference>
<keyword evidence="3" id="KW-1185">Reference proteome</keyword>
<dbReference type="EMBL" id="LNIX01000005">
    <property type="protein sequence ID" value="OXA54890.1"/>
    <property type="molecule type" value="Genomic_DNA"/>
</dbReference>
<feature type="transmembrane region" description="Helical" evidence="1">
    <location>
        <begin position="244"/>
        <end position="269"/>
    </location>
</feature>
<comment type="caution">
    <text evidence="2">The sequence shown here is derived from an EMBL/GenBank/DDBJ whole genome shotgun (WGS) entry which is preliminary data.</text>
</comment>
<keyword evidence="1" id="KW-0812">Transmembrane</keyword>
<protein>
    <submittedName>
        <fullName evidence="2">Uncharacterized protein</fullName>
    </submittedName>
</protein>
<dbReference type="AlphaFoldDB" id="A0A226EBR9"/>
<sequence length="341" mass="38626">MWPYCCSVVILFLSNIVPCLALGMLKLFGLLHLPLANAMLLLVVLLISGVCLTAELISALIGYKLLGMINYAIEWDKLGGNSGPVLNVVAATFGLYPYLASAFLLLSEMDPIFQFLQFTTQNWTSIANFPVLKFLTLTILRPILTLISMLQICRFFAIFFCGSAVGCTSLVDNITQMDRISNRFWIQSYAREILRSHAAIQILLHWSSAVLNSLVAIFQFAGFISVPFNYMTLKMYNLVPFRLYVAFPVVCILLPMSHQILLPILISVYEGEVNLHKKWRRSLCFCGDTRYLMRRVKATKILRVYCGLSDFNFYFLKKSTKLKYQYTILSYTISALLSGKG</sequence>
<gene>
    <name evidence="2" type="ORF">Fcan01_10114</name>
</gene>
<evidence type="ECO:0000256" key="1">
    <source>
        <dbReference type="SAM" id="Phobius"/>
    </source>
</evidence>
<reference evidence="2 3" key="1">
    <citation type="submission" date="2015-12" db="EMBL/GenBank/DDBJ databases">
        <title>The genome of Folsomia candida.</title>
        <authorList>
            <person name="Faddeeva A."/>
            <person name="Derks M.F."/>
            <person name="Anvar Y."/>
            <person name="Smit S."/>
            <person name="Van Straalen N."/>
            <person name="Roelofs D."/>
        </authorList>
    </citation>
    <scope>NUCLEOTIDE SEQUENCE [LARGE SCALE GENOMIC DNA]</scope>
    <source>
        <strain evidence="2 3">VU population</strain>
        <tissue evidence="2">Whole body</tissue>
    </source>
</reference>
<evidence type="ECO:0000313" key="2">
    <source>
        <dbReference type="EMBL" id="OXA54890.1"/>
    </source>
</evidence>
<keyword evidence="1" id="KW-1133">Transmembrane helix</keyword>
<keyword evidence="1" id="KW-0472">Membrane</keyword>
<feature type="transmembrane region" description="Helical" evidence="1">
    <location>
        <begin position="84"/>
        <end position="106"/>
    </location>
</feature>
<feature type="transmembrane region" description="Helical" evidence="1">
    <location>
        <begin position="37"/>
        <end position="63"/>
    </location>
</feature>
<name>A0A226EBR9_FOLCA</name>
<feature type="transmembrane region" description="Helical" evidence="1">
    <location>
        <begin position="143"/>
        <end position="171"/>
    </location>
</feature>